<feature type="transmembrane region" description="Helical" evidence="2">
    <location>
        <begin position="20"/>
        <end position="37"/>
    </location>
</feature>
<accession>H5XN90</accession>
<feature type="transmembrane region" description="Helical" evidence="2">
    <location>
        <begin position="81"/>
        <end position="103"/>
    </location>
</feature>
<feature type="transmembrane region" description="Helical" evidence="2">
    <location>
        <begin position="329"/>
        <end position="353"/>
    </location>
</feature>
<sequence length="456" mass="46915">MATPLRPMVMARLLAGRGAFRIGVQLMAVALLAVWGATQYGDFANAWGTCSWLVFVPTAAEKAALKILPRTRLTTASLAGLALRIAAAPVVALAVALVAAVVVAPSSQVTLYLASATWAACTGLLMTVSGLHRLRGRPALDAAAFTVAAAGVAAVTTATWLFDLSPQGHLLVLVGGIAVVIVCSLAALPRHWVRPPRHARPRLTRAFGRSTVLLGVTELLDAVTVSLIFVVLALSGRVVDSGPFHLALLGSSMVCSFALYHLKLTQPATSMNLRGTAGAVGRAKALRLLRAAELAGLAFVAALGAALLVPATRTTVLAAAELPLTASGYVVLAGVVGVEIVLAITLIYAGYLVENTDSRVLSLTAGAAALRLVATVVFAFALAPGLGAVGGFCAIVLGLAAEAAVLRRLLRRSRPTTPSRSRPTTPSRSRPTTPHHSRPEHPATRAPASGSTPGSK</sequence>
<keyword evidence="2" id="KW-1133">Transmembrane helix</keyword>
<keyword evidence="2" id="KW-0812">Transmembrane</keyword>
<evidence type="ECO:0000256" key="2">
    <source>
        <dbReference type="SAM" id="Phobius"/>
    </source>
</evidence>
<feature type="compositionally biased region" description="Low complexity" evidence="1">
    <location>
        <begin position="415"/>
        <end position="432"/>
    </location>
</feature>
<dbReference type="STRING" id="882082.SaccyDRAFT_4927"/>
<dbReference type="AlphaFoldDB" id="H5XN90"/>
<feature type="transmembrane region" description="Helical" evidence="2">
    <location>
        <begin position="143"/>
        <end position="162"/>
    </location>
</feature>
<feature type="transmembrane region" description="Helical" evidence="2">
    <location>
        <begin position="360"/>
        <end position="383"/>
    </location>
</feature>
<reference evidence="3 4" key="1">
    <citation type="submission" date="2011-11" db="EMBL/GenBank/DDBJ databases">
        <title>The Noncontiguous Finished sequence of Saccharomonospora cyanea NA-134.</title>
        <authorList>
            <consortium name="US DOE Joint Genome Institute"/>
            <person name="Lucas S."/>
            <person name="Han J."/>
            <person name="Lapidus A."/>
            <person name="Cheng J.-F."/>
            <person name="Goodwin L."/>
            <person name="Pitluck S."/>
            <person name="Peters L."/>
            <person name="Ovchinnikova G."/>
            <person name="Lu M."/>
            <person name="Detter J.C."/>
            <person name="Han C."/>
            <person name="Tapia R."/>
            <person name="Land M."/>
            <person name="Hauser L."/>
            <person name="Kyrpides N."/>
            <person name="Ivanova N."/>
            <person name="Pagani I."/>
            <person name="Brambilla E.-M."/>
            <person name="Klenk H.-P."/>
            <person name="Woyke T."/>
        </authorList>
    </citation>
    <scope>NUCLEOTIDE SEQUENCE [LARGE SCALE GENOMIC DNA]</scope>
    <source>
        <strain evidence="3 4">NA-134</strain>
    </source>
</reference>
<gene>
    <name evidence="3" type="ORF">SaccyDRAFT_4927</name>
</gene>
<evidence type="ECO:0000256" key="1">
    <source>
        <dbReference type="SAM" id="MobiDB-lite"/>
    </source>
</evidence>
<protein>
    <recommendedName>
        <fullName evidence="5">Membrane protein involved in the export of O-antigen and teichoic acid</fullName>
    </recommendedName>
</protein>
<dbReference type="eggNOG" id="ENOG5033VVH">
    <property type="taxonomic scope" value="Bacteria"/>
</dbReference>
<dbReference type="EMBL" id="CM001440">
    <property type="protein sequence ID" value="EHR63723.1"/>
    <property type="molecule type" value="Genomic_DNA"/>
</dbReference>
<dbReference type="HOGENOM" id="CLU_628347_0_0_11"/>
<keyword evidence="4" id="KW-1185">Reference proteome</keyword>
<feature type="transmembrane region" description="Helical" evidence="2">
    <location>
        <begin position="389"/>
        <end position="410"/>
    </location>
</feature>
<proteinExistence type="predicted"/>
<evidence type="ECO:0008006" key="5">
    <source>
        <dbReference type="Google" id="ProtNLM"/>
    </source>
</evidence>
<feature type="transmembrane region" description="Helical" evidence="2">
    <location>
        <begin position="210"/>
        <end position="232"/>
    </location>
</feature>
<feature type="region of interest" description="Disordered" evidence="1">
    <location>
        <begin position="412"/>
        <end position="456"/>
    </location>
</feature>
<organism evidence="3 4">
    <name type="scientific">Saccharomonospora cyanea NA-134</name>
    <dbReference type="NCBI Taxonomy" id="882082"/>
    <lineage>
        <taxon>Bacteria</taxon>
        <taxon>Bacillati</taxon>
        <taxon>Actinomycetota</taxon>
        <taxon>Actinomycetes</taxon>
        <taxon>Pseudonocardiales</taxon>
        <taxon>Pseudonocardiaceae</taxon>
        <taxon>Saccharomonospora</taxon>
    </lineage>
</organism>
<name>H5XN90_9PSEU</name>
<feature type="transmembrane region" description="Helical" evidence="2">
    <location>
        <begin position="109"/>
        <end position="131"/>
    </location>
</feature>
<keyword evidence="2" id="KW-0472">Membrane</keyword>
<feature type="transmembrane region" description="Helical" evidence="2">
    <location>
        <begin position="291"/>
        <end position="309"/>
    </location>
</feature>
<dbReference type="RefSeq" id="WP_005460213.1">
    <property type="nucleotide sequence ID" value="NZ_CM001440.1"/>
</dbReference>
<feature type="transmembrane region" description="Helical" evidence="2">
    <location>
        <begin position="43"/>
        <end position="60"/>
    </location>
</feature>
<feature type="transmembrane region" description="Helical" evidence="2">
    <location>
        <begin position="244"/>
        <end position="262"/>
    </location>
</feature>
<evidence type="ECO:0000313" key="3">
    <source>
        <dbReference type="EMBL" id="EHR63723.1"/>
    </source>
</evidence>
<dbReference type="Proteomes" id="UP000002791">
    <property type="component" value="Chromosome"/>
</dbReference>
<evidence type="ECO:0000313" key="4">
    <source>
        <dbReference type="Proteomes" id="UP000002791"/>
    </source>
</evidence>
<feature type="transmembrane region" description="Helical" evidence="2">
    <location>
        <begin position="168"/>
        <end position="189"/>
    </location>
</feature>